<proteinExistence type="inferred from homology"/>
<dbReference type="PANTHER" id="PTHR42812:SF14">
    <property type="entry name" value="SECRETED PROTEIN"/>
    <property type="match status" value="1"/>
</dbReference>
<organism evidence="8 9">
    <name type="scientific">Oleiharenicola lentus</name>
    <dbReference type="NCBI Taxonomy" id="2508720"/>
    <lineage>
        <taxon>Bacteria</taxon>
        <taxon>Pseudomonadati</taxon>
        <taxon>Verrucomicrobiota</taxon>
        <taxon>Opitutia</taxon>
        <taxon>Opitutales</taxon>
        <taxon>Opitutaceae</taxon>
        <taxon>Oleiharenicola</taxon>
    </lineage>
</organism>
<keyword evidence="3 5" id="KW-0326">Glycosidase</keyword>
<dbReference type="GO" id="GO:0005975">
    <property type="term" value="P:carbohydrate metabolic process"/>
    <property type="evidence" value="ECO:0007669"/>
    <property type="project" value="InterPro"/>
</dbReference>
<feature type="region of interest" description="Disordered" evidence="6">
    <location>
        <begin position="361"/>
        <end position="381"/>
    </location>
</feature>
<dbReference type="PANTHER" id="PTHR42812">
    <property type="entry name" value="BETA-XYLOSIDASE"/>
    <property type="match status" value="1"/>
</dbReference>
<dbReference type="InterPro" id="IPR023296">
    <property type="entry name" value="Glyco_hydro_beta-prop_sf"/>
</dbReference>
<evidence type="ECO:0000256" key="4">
    <source>
        <dbReference type="PIRSR" id="PIRSR606710-2"/>
    </source>
</evidence>
<gene>
    <name evidence="8" type="ORF">ESB00_11180</name>
</gene>
<dbReference type="EMBL" id="SDHX01000001">
    <property type="protein sequence ID" value="RXK56399.1"/>
    <property type="molecule type" value="Genomic_DNA"/>
</dbReference>
<comment type="caution">
    <text evidence="8">The sequence shown here is derived from an EMBL/GenBank/DDBJ whole genome shotgun (WGS) entry which is preliminary data.</text>
</comment>
<evidence type="ECO:0000313" key="9">
    <source>
        <dbReference type="Proteomes" id="UP000290218"/>
    </source>
</evidence>
<evidence type="ECO:0000313" key="8">
    <source>
        <dbReference type="EMBL" id="RXK56399.1"/>
    </source>
</evidence>
<feature type="chain" id="PRO_5020635884" evidence="7">
    <location>
        <begin position="21"/>
        <end position="381"/>
    </location>
</feature>
<protein>
    <submittedName>
        <fullName evidence="8">Beta-xylosidase</fullName>
    </submittedName>
</protein>
<evidence type="ECO:0000256" key="7">
    <source>
        <dbReference type="SAM" id="SignalP"/>
    </source>
</evidence>
<dbReference type="OrthoDB" id="9801455at2"/>
<evidence type="ECO:0000256" key="1">
    <source>
        <dbReference type="ARBA" id="ARBA00009865"/>
    </source>
</evidence>
<sequence length="381" mass="42496">MPAFPRVLLPFVLVAGPLLSAPHDPASLRAAIDANDRAIHVLDVWMRDPYVTTGPDGAYYLTGTTANQGDPRWPVDRYNSGLDRPDITGTTVPAIVGTTVRLWKSDDLLHWDELPSPFALTDGYWPKVESAAFATVPAKDWRLWAPEVHFLQGKWMIVHTSPTPINQGANLAIAAGPGFAGPFAHPLKDKMRGRHDPSLFQDYDGTIYLLWGNTWIAPLLPDFSDFARAPVRIDPSDRRIGHEGATLRKIGNKYVHFGTAWSTDQLRKGTYNLYYCTADHPLGPYGPRQFAGRFLGHGTPFQDKQGRWWCTAFYNANVPPVSDDNIETRDLADNAQTINEQGVTLVPLEVRLLEDGEPLIRAKDPRYRNPGPDEAQSFPQH</sequence>
<dbReference type="InterPro" id="IPR006710">
    <property type="entry name" value="Glyco_hydro_43"/>
</dbReference>
<dbReference type="Proteomes" id="UP000290218">
    <property type="component" value="Unassembled WGS sequence"/>
</dbReference>
<evidence type="ECO:0000256" key="3">
    <source>
        <dbReference type="ARBA" id="ARBA00023295"/>
    </source>
</evidence>
<keyword evidence="2 5" id="KW-0378">Hydrolase</keyword>
<dbReference type="InterPro" id="IPR051795">
    <property type="entry name" value="Glycosyl_Hydrlase_43"/>
</dbReference>
<dbReference type="Gene3D" id="2.115.10.20">
    <property type="entry name" value="Glycosyl hydrolase domain, family 43"/>
    <property type="match status" value="1"/>
</dbReference>
<accession>A0A4V1M6S3</accession>
<dbReference type="Pfam" id="PF04616">
    <property type="entry name" value="Glyco_hydro_43"/>
    <property type="match status" value="1"/>
</dbReference>
<name>A0A4V1M6S3_9BACT</name>
<evidence type="ECO:0000256" key="2">
    <source>
        <dbReference type="ARBA" id="ARBA00022801"/>
    </source>
</evidence>
<evidence type="ECO:0000256" key="5">
    <source>
        <dbReference type="RuleBase" id="RU361187"/>
    </source>
</evidence>
<keyword evidence="7" id="KW-0732">Signal</keyword>
<keyword evidence="9" id="KW-1185">Reference proteome</keyword>
<evidence type="ECO:0000256" key="6">
    <source>
        <dbReference type="SAM" id="MobiDB-lite"/>
    </source>
</evidence>
<feature type="site" description="Important for catalytic activity, responsible for pKa modulation of the active site Glu and correct orientation of both the proton donor and substrate" evidence="4">
    <location>
        <position position="196"/>
    </location>
</feature>
<reference evidence="8 9" key="1">
    <citation type="submission" date="2019-01" db="EMBL/GenBank/DDBJ databases">
        <title>Lacunisphaera sp. strain TWA-58.</title>
        <authorList>
            <person name="Chen W.-M."/>
        </authorList>
    </citation>
    <scope>NUCLEOTIDE SEQUENCE [LARGE SCALE GENOMIC DNA]</scope>
    <source>
        <strain evidence="8 9">TWA-58</strain>
    </source>
</reference>
<comment type="similarity">
    <text evidence="1 5">Belongs to the glycosyl hydrolase 43 family.</text>
</comment>
<dbReference type="AlphaFoldDB" id="A0A4V1M6S3"/>
<dbReference type="CDD" id="cd08986">
    <property type="entry name" value="GH43-like"/>
    <property type="match status" value="1"/>
</dbReference>
<feature type="signal peptide" evidence="7">
    <location>
        <begin position="1"/>
        <end position="20"/>
    </location>
</feature>
<dbReference type="SUPFAM" id="SSF75005">
    <property type="entry name" value="Arabinanase/levansucrase/invertase"/>
    <property type="match status" value="1"/>
</dbReference>
<dbReference type="GO" id="GO:0004553">
    <property type="term" value="F:hydrolase activity, hydrolyzing O-glycosyl compounds"/>
    <property type="evidence" value="ECO:0007669"/>
    <property type="project" value="InterPro"/>
</dbReference>